<dbReference type="RefSeq" id="WP_011334845.1">
    <property type="nucleotide sequence ID" value="NC_007492.2"/>
</dbReference>
<dbReference type="AlphaFoldDB" id="Q3KAI5"/>
<dbReference type="Proteomes" id="UP000002704">
    <property type="component" value="Chromosome"/>
</dbReference>
<evidence type="ECO:0000313" key="1">
    <source>
        <dbReference type="EMBL" id="ABA75219.2"/>
    </source>
</evidence>
<dbReference type="HOGENOM" id="CLU_902741_0_0_6"/>
<sequence length="314" mass="34576">MALQVTTVNEYTKYDRQYKITIGDYVNGDGIELISTEVDAPLQITFNIEKSADTKHKNGNSGSIEIYNLNPEQALLMDRKDIEVALYVGYNNRDGMKLLASGNMTKGKTVKHGTDTISVIELGEGYVELTQARLSRILSPGQTVGDVIETIRESMPGVARGSIVGTNLNSPIIGSYRLSATAKEELDKITKAYGFQYHVTNGILNVTDVNGPNSRSVVDVPIISVDTGMIDEPFQTTEYLKLPKGDKRARYGVQVVTALDATIVPSSVVKIESEKVTGYYRVNTARYTGDFRGNDWQVEIQCSEMTPDDIDVLQ</sequence>
<proteinExistence type="predicted"/>
<name>Q3KAI5_PSEPF</name>
<dbReference type="EMBL" id="CP000094">
    <property type="protein sequence ID" value="ABA75219.2"/>
    <property type="molecule type" value="Genomic_DNA"/>
</dbReference>
<dbReference type="eggNOG" id="ENOG502ZDJW">
    <property type="taxonomic scope" value="Bacteria"/>
</dbReference>
<reference evidence="1 2" key="1">
    <citation type="journal article" date="2009" name="Genome Biol.">
        <title>Genomic and genetic analyses of diversity and plant interactions of Pseudomonas fluorescens.</title>
        <authorList>
            <person name="Silby M.W."/>
            <person name="Cerdeno-Tarraga A.M."/>
            <person name="Vernikos G.S."/>
            <person name="Giddens S.R."/>
            <person name="Jackson R.W."/>
            <person name="Preston G.M."/>
            <person name="Zhang X.X."/>
            <person name="Moon C.D."/>
            <person name="Gehrig S.M."/>
            <person name="Godfrey S.A."/>
            <person name="Knight C.G."/>
            <person name="Malone J.G."/>
            <person name="Robinson Z."/>
            <person name="Spiers A.J."/>
            <person name="Harris S."/>
            <person name="Challis G.L."/>
            <person name="Yaxley A.M."/>
            <person name="Harris D."/>
            <person name="Seeger K."/>
            <person name="Murphy L."/>
            <person name="Rutter S."/>
            <person name="Squares R."/>
            <person name="Quail M.A."/>
            <person name="Saunders E."/>
            <person name="Mavromatis K."/>
            <person name="Brettin T.S."/>
            <person name="Bentley S.D."/>
            <person name="Hothersall J."/>
            <person name="Stephens E."/>
            <person name="Thomas C.M."/>
            <person name="Parkhill J."/>
            <person name="Levy S.B."/>
            <person name="Rainey P.B."/>
            <person name="Thomson N.R."/>
        </authorList>
    </citation>
    <scope>NUCLEOTIDE SEQUENCE [LARGE SCALE GENOMIC DNA]</scope>
    <source>
        <strain evidence="1 2">Pf0-1</strain>
    </source>
</reference>
<organism evidence="1 2">
    <name type="scientific">Pseudomonas fluorescens (strain Pf0-1)</name>
    <dbReference type="NCBI Taxonomy" id="205922"/>
    <lineage>
        <taxon>Bacteria</taxon>
        <taxon>Pseudomonadati</taxon>
        <taxon>Pseudomonadota</taxon>
        <taxon>Gammaproteobacteria</taxon>
        <taxon>Pseudomonadales</taxon>
        <taxon>Pseudomonadaceae</taxon>
        <taxon>Pseudomonas</taxon>
    </lineage>
</organism>
<accession>Q3KAI5</accession>
<dbReference type="KEGG" id="pfo:Pfl01_3481"/>
<protein>
    <recommendedName>
        <fullName evidence="3">Phage protein</fullName>
    </recommendedName>
</protein>
<evidence type="ECO:0000313" key="2">
    <source>
        <dbReference type="Proteomes" id="UP000002704"/>
    </source>
</evidence>
<evidence type="ECO:0008006" key="3">
    <source>
        <dbReference type="Google" id="ProtNLM"/>
    </source>
</evidence>
<gene>
    <name evidence="1" type="ordered locus">Pfl01_3481</name>
</gene>